<feature type="non-terminal residue" evidence="1">
    <location>
        <position position="1"/>
    </location>
</feature>
<name>A0A448XNX3_9PLAT</name>
<organism evidence="1 2">
    <name type="scientific">Protopolystoma xenopodis</name>
    <dbReference type="NCBI Taxonomy" id="117903"/>
    <lineage>
        <taxon>Eukaryota</taxon>
        <taxon>Metazoa</taxon>
        <taxon>Spiralia</taxon>
        <taxon>Lophotrochozoa</taxon>
        <taxon>Platyhelminthes</taxon>
        <taxon>Monogenea</taxon>
        <taxon>Polyopisthocotylea</taxon>
        <taxon>Polystomatidea</taxon>
        <taxon>Polystomatidae</taxon>
        <taxon>Protopolystoma</taxon>
    </lineage>
</organism>
<reference evidence="1" key="1">
    <citation type="submission" date="2018-11" db="EMBL/GenBank/DDBJ databases">
        <authorList>
            <consortium name="Pathogen Informatics"/>
        </authorList>
    </citation>
    <scope>NUCLEOTIDE SEQUENCE</scope>
</reference>
<protein>
    <submittedName>
        <fullName evidence="1">Uncharacterized protein</fullName>
    </submittedName>
</protein>
<dbReference type="EMBL" id="CAAALY010268290">
    <property type="protein sequence ID" value="VEL41188.1"/>
    <property type="molecule type" value="Genomic_DNA"/>
</dbReference>
<dbReference type="Proteomes" id="UP000784294">
    <property type="component" value="Unassembled WGS sequence"/>
</dbReference>
<comment type="caution">
    <text evidence="1">The sequence shown here is derived from an EMBL/GenBank/DDBJ whole genome shotgun (WGS) entry which is preliminary data.</text>
</comment>
<dbReference type="AlphaFoldDB" id="A0A448XNX3"/>
<sequence>LSPHDVDTEATEINDPLCFRTGPLGIIQSTVKQSLFSLARLLVEPLMNAFMARLEALVADIHLESFDLPALPSLNNNRRVKGICKLVPLEAMEACLADVVVDLCEYVFGAQPCDPDESLMSFRPSCDGSLFLLLGGTSRSSLSPILSNSHK</sequence>
<evidence type="ECO:0000313" key="2">
    <source>
        <dbReference type="Proteomes" id="UP000784294"/>
    </source>
</evidence>
<accession>A0A448XNX3</accession>
<evidence type="ECO:0000313" key="1">
    <source>
        <dbReference type="EMBL" id="VEL41188.1"/>
    </source>
</evidence>
<gene>
    <name evidence="1" type="ORF">PXEA_LOCUS34628</name>
</gene>
<proteinExistence type="predicted"/>
<keyword evidence="2" id="KW-1185">Reference proteome</keyword>